<name>A0A0R2DHP1_9LACO</name>
<keyword evidence="2" id="KW-0238">DNA-binding</keyword>
<evidence type="ECO:0000256" key="1">
    <source>
        <dbReference type="ARBA" id="ARBA00023015"/>
    </source>
</evidence>
<dbReference type="PRINTS" id="PR00598">
    <property type="entry name" value="HTHMARR"/>
</dbReference>
<keyword evidence="5" id="KW-0645">Protease</keyword>
<dbReference type="InterPro" id="IPR036390">
    <property type="entry name" value="WH_DNA-bd_sf"/>
</dbReference>
<dbReference type="Gene3D" id="1.10.10.10">
    <property type="entry name" value="Winged helix-like DNA-binding domain superfamily/Winged helix DNA-binding domain"/>
    <property type="match status" value="1"/>
</dbReference>
<dbReference type="SUPFAM" id="SSF46785">
    <property type="entry name" value="Winged helix' DNA-binding domain"/>
    <property type="match status" value="1"/>
</dbReference>
<dbReference type="PATRIC" id="fig|1423803.3.peg.929"/>
<keyword evidence="5" id="KW-0378">Hydrolase</keyword>
<dbReference type="GO" id="GO:0003677">
    <property type="term" value="F:DNA binding"/>
    <property type="evidence" value="ECO:0007669"/>
    <property type="project" value="UniProtKB-KW"/>
</dbReference>
<organism evidence="5 6">
    <name type="scientific">Levilactobacillus senmaizukei DSM 21775 = NBRC 103853</name>
    <dbReference type="NCBI Taxonomy" id="1423803"/>
    <lineage>
        <taxon>Bacteria</taxon>
        <taxon>Bacillati</taxon>
        <taxon>Bacillota</taxon>
        <taxon>Bacilli</taxon>
        <taxon>Lactobacillales</taxon>
        <taxon>Lactobacillaceae</taxon>
        <taxon>Levilactobacillus</taxon>
    </lineage>
</organism>
<dbReference type="PANTHER" id="PTHR42756">
    <property type="entry name" value="TRANSCRIPTIONAL REGULATOR, MARR"/>
    <property type="match status" value="1"/>
</dbReference>
<comment type="caution">
    <text evidence="5">The sequence shown here is derived from an EMBL/GenBank/DDBJ whole genome shotgun (WGS) entry which is preliminary data.</text>
</comment>
<dbReference type="InterPro" id="IPR023187">
    <property type="entry name" value="Tscrpt_reg_MarR-type_CS"/>
</dbReference>
<sequence length="150" mass="16917">MTEILRPIGSIYRALDAIANREFQQVKLAKGQYLYLARIAEHPGIIQDHLATMVKVDRTTVARSVKKLEQQGLVEKRPDETNRKIRRLYVTEAGADVYPLVQRENAYSNGVALKGLTVEEATTLATLLEQVAGNVAADWERVKQGQTRHY</sequence>
<gene>
    <name evidence="5" type="ORF">FD13_GL000929</name>
</gene>
<protein>
    <submittedName>
        <fullName evidence="5">Protease synthase and sporulation negative regulatory PAI 1 domain protein</fullName>
    </submittedName>
</protein>
<dbReference type="SMART" id="SM00347">
    <property type="entry name" value="HTH_MARR"/>
    <property type="match status" value="1"/>
</dbReference>
<dbReference type="STRING" id="1423803.FD13_GL000929"/>
<keyword evidence="6" id="KW-1185">Reference proteome</keyword>
<dbReference type="RefSeq" id="WP_061777021.1">
    <property type="nucleotide sequence ID" value="NZ_AYZH01000002.1"/>
</dbReference>
<evidence type="ECO:0000256" key="2">
    <source>
        <dbReference type="ARBA" id="ARBA00023125"/>
    </source>
</evidence>
<dbReference type="PROSITE" id="PS50995">
    <property type="entry name" value="HTH_MARR_2"/>
    <property type="match status" value="1"/>
</dbReference>
<dbReference type="AlphaFoldDB" id="A0A0R2DHP1"/>
<evidence type="ECO:0000256" key="3">
    <source>
        <dbReference type="ARBA" id="ARBA00023163"/>
    </source>
</evidence>
<dbReference type="PANTHER" id="PTHR42756:SF2">
    <property type="entry name" value="MARR FAMILY REGULATORY PROTEIN"/>
    <property type="match status" value="1"/>
</dbReference>
<dbReference type="Proteomes" id="UP000051589">
    <property type="component" value="Unassembled WGS sequence"/>
</dbReference>
<evidence type="ECO:0000259" key="4">
    <source>
        <dbReference type="PROSITE" id="PS50995"/>
    </source>
</evidence>
<dbReference type="InterPro" id="IPR000835">
    <property type="entry name" value="HTH_MarR-typ"/>
</dbReference>
<reference evidence="5 6" key="1">
    <citation type="journal article" date="2015" name="Genome Announc.">
        <title>Expanding the biotechnology potential of lactobacilli through comparative genomics of 213 strains and associated genera.</title>
        <authorList>
            <person name="Sun Z."/>
            <person name="Harris H.M."/>
            <person name="McCann A."/>
            <person name="Guo C."/>
            <person name="Argimon S."/>
            <person name="Zhang W."/>
            <person name="Yang X."/>
            <person name="Jeffery I.B."/>
            <person name="Cooney J.C."/>
            <person name="Kagawa T.F."/>
            <person name="Liu W."/>
            <person name="Song Y."/>
            <person name="Salvetti E."/>
            <person name="Wrobel A."/>
            <person name="Rasinkangas P."/>
            <person name="Parkhill J."/>
            <person name="Rea M.C."/>
            <person name="O'Sullivan O."/>
            <person name="Ritari J."/>
            <person name="Douillard F.P."/>
            <person name="Paul Ross R."/>
            <person name="Yang R."/>
            <person name="Briner A.E."/>
            <person name="Felis G.E."/>
            <person name="de Vos W.M."/>
            <person name="Barrangou R."/>
            <person name="Klaenhammer T.R."/>
            <person name="Caufield P.W."/>
            <person name="Cui Y."/>
            <person name="Zhang H."/>
            <person name="O'Toole P.W."/>
        </authorList>
    </citation>
    <scope>NUCLEOTIDE SEQUENCE [LARGE SCALE GENOMIC DNA]</scope>
    <source>
        <strain evidence="5 6">DSM 21775</strain>
    </source>
</reference>
<keyword evidence="1" id="KW-0805">Transcription regulation</keyword>
<dbReference type="InterPro" id="IPR036388">
    <property type="entry name" value="WH-like_DNA-bd_sf"/>
</dbReference>
<feature type="domain" description="HTH marR-type" evidence="4">
    <location>
        <begin position="1"/>
        <end position="133"/>
    </location>
</feature>
<dbReference type="GO" id="GO:0006508">
    <property type="term" value="P:proteolysis"/>
    <property type="evidence" value="ECO:0007669"/>
    <property type="project" value="UniProtKB-KW"/>
</dbReference>
<evidence type="ECO:0000313" key="6">
    <source>
        <dbReference type="Proteomes" id="UP000051589"/>
    </source>
</evidence>
<dbReference type="Pfam" id="PF01047">
    <property type="entry name" value="MarR"/>
    <property type="match status" value="1"/>
</dbReference>
<dbReference type="PROSITE" id="PS01117">
    <property type="entry name" value="HTH_MARR_1"/>
    <property type="match status" value="1"/>
</dbReference>
<dbReference type="GO" id="GO:0008233">
    <property type="term" value="F:peptidase activity"/>
    <property type="evidence" value="ECO:0007669"/>
    <property type="project" value="UniProtKB-KW"/>
</dbReference>
<dbReference type="GO" id="GO:0003700">
    <property type="term" value="F:DNA-binding transcription factor activity"/>
    <property type="evidence" value="ECO:0007669"/>
    <property type="project" value="InterPro"/>
</dbReference>
<keyword evidence="3" id="KW-0804">Transcription</keyword>
<accession>A0A0R2DHP1</accession>
<dbReference type="EMBL" id="AYZH01000002">
    <property type="protein sequence ID" value="KRN03174.1"/>
    <property type="molecule type" value="Genomic_DNA"/>
</dbReference>
<dbReference type="OrthoDB" id="6462103at2"/>
<proteinExistence type="predicted"/>
<evidence type="ECO:0000313" key="5">
    <source>
        <dbReference type="EMBL" id="KRN03174.1"/>
    </source>
</evidence>